<keyword evidence="3" id="KW-1185">Reference proteome</keyword>
<organism evidence="2 3">
    <name type="scientific">Araneus ventricosus</name>
    <name type="common">Orbweaver spider</name>
    <name type="synonym">Epeira ventricosa</name>
    <dbReference type="NCBI Taxonomy" id="182803"/>
    <lineage>
        <taxon>Eukaryota</taxon>
        <taxon>Metazoa</taxon>
        <taxon>Ecdysozoa</taxon>
        <taxon>Arthropoda</taxon>
        <taxon>Chelicerata</taxon>
        <taxon>Arachnida</taxon>
        <taxon>Araneae</taxon>
        <taxon>Araneomorphae</taxon>
        <taxon>Entelegynae</taxon>
        <taxon>Araneoidea</taxon>
        <taxon>Araneidae</taxon>
        <taxon>Araneus</taxon>
    </lineage>
</organism>
<accession>A0A4Y2VG48</accession>
<proteinExistence type="predicted"/>
<dbReference type="Proteomes" id="UP000499080">
    <property type="component" value="Unassembled WGS sequence"/>
</dbReference>
<name>A0A4Y2VG48_ARAVE</name>
<reference evidence="2 3" key="1">
    <citation type="journal article" date="2019" name="Sci. Rep.">
        <title>Orb-weaving spider Araneus ventricosus genome elucidates the spidroin gene catalogue.</title>
        <authorList>
            <person name="Kono N."/>
            <person name="Nakamura H."/>
            <person name="Ohtoshi R."/>
            <person name="Moran D.A.P."/>
            <person name="Shinohara A."/>
            <person name="Yoshida Y."/>
            <person name="Fujiwara M."/>
            <person name="Mori M."/>
            <person name="Tomita M."/>
            <person name="Arakawa K."/>
        </authorList>
    </citation>
    <scope>NUCLEOTIDE SEQUENCE [LARGE SCALE GENOMIC DNA]</scope>
</reference>
<evidence type="ECO:0000313" key="3">
    <source>
        <dbReference type="Proteomes" id="UP000499080"/>
    </source>
</evidence>
<dbReference type="AlphaFoldDB" id="A0A4Y2VG48"/>
<comment type="caution">
    <text evidence="2">The sequence shown here is derived from an EMBL/GenBank/DDBJ whole genome shotgun (WGS) entry which is preliminary data.</text>
</comment>
<evidence type="ECO:0000256" key="1">
    <source>
        <dbReference type="SAM" id="MobiDB-lite"/>
    </source>
</evidence>
<dbReference type="EMBL" id="BGPR01045708">
    <property type="protein sequence ID" value="GBO22630.1"/>
    <property type="molecule type" value="Genomic_DNA"/>
</dbReference>
<gene>
    <name evidence="2" type="ORF">AVEN_113022_1</name>
</gene>
<sequence>MNNVSAKDCSASAHQHSVPLSSAMKKRKEQVVGTAAALARWQNAARRFRSGGAVVVRSASSSRNAYAETAYLPRATCRTKIKNGDGTTNVRTARTNTATVAMNARTFIQHMSRHGQTATVKVYPVQPVR</sequence>
<evidence type="ECO:0000313" key="2">
    <source>
        <dbReference type="EMBL" id="GBO22630.1"/>
    </source>
</evidence>
<protein>
    <submittedName>
        <fullName evidence="2">Uncharacterized protein</fullName>
    </submittedName>
</protein>
<feature type="region of interest" description="Disordered" evidence="1">
    <location>
        <begin position="1"/>
        <end position="26"/>
    </location>
</feature>